<keyword evidence="1 4" id="KW-0328">Glycosyltransferase</keyword>
<dbReference type="PANTHER" id="PTHR22916">
    <property type="entry name" value="GLYCOSYLTRANSFERASE"/>
    <property type="match status" value="1"/>
</dbReference>
<keyword evidence="5" id="KW-1185">Reference proteome</keyword>
<reference evidence="4 5" key="1">
    <citation type="submission" date="2018-06" db="EMBL/GenBank/DDBJ databases">
        <authorList>
            <consortium name="Pathogen Informatics"/>
            <person name="Doyle S."/>
        </authorList>
    </citation>
    <scope>NUCLEOTIDE SEQUENCE [LARGE SCALE GENOMIC DNA]</scope>
    <source>
        <strain evidence="4 5">NCTC10295</strain>
    </source>
</reference>
<dbReference type="Proteomes" id="UP000254651">
    <property type="component" value="Unassembled WGS sequence"/>
</dbReference>
<evidence type="ECO:0000313" key="5">
    <source>
        <dbReference type="Proteomes" id="UP000254651"/>
    </source>
</evidence>
<dbReference type="GO" id="GO:0050501">
    <property type="term" value="F:hyaluronan synthase activity"/>
    <property type="evidence" value="ECO:0007669"/>
    <property type="project" value="UniProtKB-EC"/>
</dbReference>
<proteinExistence type="predicted"/>
<organism evidence="4 5">
    <name type="scientific">Bergeriella denitrificans</name>
    <name type="common">Neisseria denitrificans</name>
    <dbReference type="NCBI Taxonomy" id="494"/>
    <lineage>
        <taxon>Bacteria</taxon>
        <taxon>Pseudomonadati</taxon>
        <taxon>Pseudomonadota</taxon>
        <taxon>Betaproteobacteria</taxon>
        <taxon>Neisseriales</taxon>
        <taxon>Neisseriaceae</taxon>
        <taxon>Bergeriella</taxon>
    </lineage>
</organism>
<evidence type="ECO:0000256" key="1">
    <source>
        <dbReference type="ARBA" id="ARBA00022676"/>
    </source>
</evidence>
<feature type="domain" description="Glycosyltransferase 2-like" evidence="3">
    <location>
        <begin position="6"/>
        <end position="150"/>
    </location>
</feature>
<dbReference type="EC" id="2.4.1.-" evidence="4"/>
<dbReference type="Gene3D" id="3.90.550.10">
    <property type="entry name" value="Spore Coat Polysaccharide Biosynthesis Protein SpsA, Chain A"/>
    <property type="match status" value="1"/>
</dbReference>
<dbReference type="InterPro" id="IPR029044">
    <property type="entry name" value="Nucleotide-diphossugar_trans"/>
</dbReference>
<name>A0A378UIU9_BERDE</name>
<evidence type="ECO:0000259" key="3">
    <source>
        <dbReference type="Pfam" id="PF00535"/>
    </source>
</evidence>
<dbReference type="CDD" id="cd00761">
    <property type="entry name" value="Glyco_tranf_GTA_type"/>
    <property type="match status" value="1"/>
</dbReference>
<dbReference type="RefSeq" id="WP_082790440.1">
    <property type="nucleotide sequence ID" value="NZ_CP181246.1"/>
</dbReference>
<dbReference type="InterPro" id="IPR001173">
    <property type="entry name" value="Glyco_trans_2-like"/>
</dbReference>
<evidence type="ECO:0000313" key="4">
    <source>
        <dbReference type="EMBL" id="STZ76619.1"/>
    </source>
</evidence>
<evidence type="ECO:0000256" key="2">
    <source>
        <dbReference type="ARBA" id="ARBA00022679"/>
    </source>
</evidence>
<gene>
    <name evidence="4" type="primary">hyaD_2</name>
    <name evidence="4" type="ORF">NCTC10295_01394</name>
</gene>
<sequence>MAFLTLIVPLYNGSRFIDALSRNLLAVHQAVADTELLLVNDGSSDDTLPRLQAFLQTDAARPLNVKLIDTPNGGVSRARNTALAAAGGRYVMFMDQDDAVDASKLAALLAELAQSDADMLHFNADARYARQTEVYPRDRFLTDIPFSSYAWSYVYRRAMIVRYGLRFNEGMKYLEDGLFVLACLLRSERIVTSPQAVYTYTDNPQSVMRSVRTAAQTQKFLDDIGAAVKGYTALLQAADAAGDAAERLHEIRDSFQFIHIVNMLKAGVSRRELAARLADAGYDYRLRHYPSRFNRRVAVAALCRLFRSQTLLGILAGSRAMYYVQRLKAAHRL</sequence>
<dbReference type="EMBL" id="UGQS01000002">
    <property type="protein sequence ID" value="STZ76619.1"/>
    <property type="molecule type" value="Genomic_DNA"/>
</dbReference>
<dbReference type="PANTHER" id="PTHR22916:SF51">
    <property type="entry name" value="GLYCOSYLTRANSFERASE EPSH-RELATED"/>
    <property type="match status" value="1"/>
</dbReference>
<keyword evidence="2 4" id="KW-0808">Transferase</keyword>
<dbReference type="AlphaFoldDB" id="A0A378UIU9"/>
<protein>
    <submittedName>
        <fullName evidence="4">Glycosyl transferase family protein</fullName>
        <ecNumber evidence="4">2.4.1.-</ecNumber>
        <ecNumber evidence="4">2.4.1.212</ecNumber>
    </submittedName>
</protein>
<dbReference type="SUPFAM" id="SSF53448">
    <property type="entry name" value="Nucleotide-diphospho-sugar transferases"/>
    <property type="match status" value="1"/>
</dbReference>
<dbReference type="Pfam" id="PF00535">
    <property type="entry name" value="Glycos_transf_2"/>
    <property type="match status" value="1"/>
</dbReference>
<accession>A0A378UIU9</accession>
<dbReference type="EC" id="2.4.1.212" evidence="4"/>